<gene>
    <name evidence="2" type="ORF">OSB1V03_LOCUS6263</name>
</gene>
<feature type="region of interest" description="Disordered" evidence="1">
    <location>
        <begin position="542"/>
        <end position="587"/>
    </location>
</feature>
<evidence type="ECO:0000313" key="2">
    <source>
        <dbReference type="EMBL" id="CAD7625830.1"/>
    </source>
</evidence>
<feature type="compositionally biased region" description="Low complexity" evidence="1">
    <location>
        <begin position="352"/>
        <end position="386"/>
    </location>
</feature>
<reference evidence="2" key="1">
    <citation type="submission" date="2020-11" db="EMBL/GenBank/DDBJ databases">
        <authorList>
            <person name="Tran Van P."/>
        </authorList>
    </citation>
    <scope>NUCLEOTIDE SEQUENCE</scope>
</reference>
<evidence type="ECO:0000313" key="3">
    <source>
        <dbReference type="Proteomes" id="UP000759131"/>
    </source>
</evidence>
<feature type="compositionally biased region" description="Basic and acidic residues" evidence="1">
    <location>
        <begin position="662"/>
        <end position="673"/>
    </location>
</feature>
<proteinExistence type="predicted"/>
<feature type="region of interest" description="Disordered" evidence="1">
    <location>
        <begin position="893"/>
        <end position="920"/>
    </location>
</feature>
<accession>A0A7R9KPZ0</accession>
<dbReference type="EMBL" id="CAJPIZ010003363">
    <property type="protein sequence ID" value="CAG2106260.1"/>
    <property type="molecule type" value="Genomic_DNA"/>
</dbReference>
<feature type="compositionally biased region" description="Low complexity" evidence="1">
    <location>
        <begin position="947"/>
        <end position="956"/>
    </location>
</feature>
<sequence>MLSRVITADNKTLVNNKNNCETSLTLRKQCIKENKEIKETPDNCNSDQQLIQTNKNKRSANVQKCKTDVKKVENNHNIRRNFRQTSKSCETNAHKSKDSVDNSGSSDTEIEDSHKTSSDHKRKLRSKRNHKKCVNSSDSDANGSEEDSEPQVITTSGTVVNNCISVICHDLNQSSNPSKRLDQTSSVNERVGNASQMVPTMCSMDEQLNTSAPNPTKCESFPIRTNVITDKTCISPHLNSGANTSVKVNNDNNNCYHNNNNTTNCENNKSVDELNNLKASIHSLALDRLESVTVYRDPTLVDKQTIRHIESVQHIRHGLMHSSANTTSAPSLTHASDFNRIATGSQSRACQPSIHSPSVSSVPPQYKVKSQPIHPHSSHQSSQSPHLLNTSSHGSHRHPNPLEPQLYHHLMQTSHPMVSGLYSQTMDMFGQKNYPQLSSMPPSTPWNLYNEQIRAQLLHGSDKHQGLRLERERREEKQMKLEKESKEYMERERTRFEMIGKEKEENAKEAVDQHFEESLRLARQKSGWSPISNLPLTKTQPNISRQSHVLPQHQSQHSVPHLPQQPSSHHLQSTLMNEPSGKGSATSLVMEASKHHQMTSRAKPEPSFSLYGYQPNQNIISYITPAQLKENNRLSISSGVSITPLMTGRTDMSKVPPPAAHGLDKRESPKIDRSLTPNSRNSTPIGRPPSLSPKQKSPKMMAPDRVSPLYHRSQGQPMKQYDYSLTNAPPAHQSTSSRSGTPLLSSSPISLQMQTQIPVAHSSQNQEQPQNLVKTDSKSKLNFNEMSKLQHEMQRESPNATIHMKAAPNLPTGYQAYSLIQQGLVPNPLYKALPTTQSMTNPSSMPSVITRPHSAKTSTHSQSQSSHMFPKPGPGIVSGIPICRPNNIPYYEPNRTNQVTNSHKYSPNVSAIKSETSNTYPELNRMAKVSTHSPYNQTQDRNVFQRHPSSSSPHSPRITGGSVHQSPYGPPPGMVSVNSNISQSHTTPPAAHSG</sequence>
<name>A0A7R9KPZ0_9ACAR</name>
<feature type="region of interest" description="Disordered" evidence="1">
    <location>
        <begin position="943"/>
        <end position="994"/>
    </location>
</feature>
<feature type="region of interest" description="Disordered" evidence="1">
    <location>
        <begin position="81"/>
        <end position="152"/>
    </location>
</feature>
<feature type="compositionally biased region" description="Polar residues" evidence="1">
    <location>
        <begin position="838"/>
        <end position="847"/>
    </location>
</feature>
<protein>
    <submittedName>
        <fullName evidence="2">Uncharacterized protein</fullName>
    </submittedName>
</protein>
<feature type="region of interest" description="Disordered" evidence="1">
    <location>
        <begin position="462"/>
        <end position="487"/>
    </location>
</feature>
<dbReference type="EMBL" id="OC857938">
    <property type="protein sequence ID" value="CAD7625830.1"/>
    <property type="molecule type" value="Genomic_DNA"/>
</dbReference>
<feature type="compositionally biased region" description="Polar residues" evidence="1">
    <location>
        <begin position="976"/>
        <end position="987"/>
    </location>
</feature>
<feature type="region of interest" description="Disordered" evidence="1">
    <location>
        <begin position="643"/>
        <end position="746"/>
    </location>
</feature>
<dbReference type="AlphaFoldDB" id="A0A7R9KPZ0"/>
<feature type="region of interest" description="Disordered" evidence="1">
    <location>
        <begin position="838"/>
        <end position="873"/>
    </location>
</feature>
<feature type="compositionally biased region" description="Polar residues" evidence="1">
    <location>
        <begin position="675"/>
        <end position="684"/>
    </location>
</feature>
<evidence type="ECO:0000256" key="1">
    <source>
        <dbReference type="SAM" id="MobiDB-lite"/>
    </source>
</evidence>
<feature type="compositionally biased region" description="Polar residues" evidence="1">
    <location>
        <begin position="894"/>
        <end position="920"/>
    </location>
</feature>
<feature type="compositionally biased region" description="Basic residues" evidence="1">
    <location>
        <begin position="120"/>
        <end position="133"/>
    </location>
</feature>
<organism evidence="2">
    <name type="scientific">Medioppia subpectinata</name>
    <dbReference type="NCBI Taxonomy" id="1979941"/>
    <lineage>
        <taxon>Eukaryota</taxon>
        <taxon>Metazoa</taxon>
        <taxon>Ecdysozoa</taxon>
        <taxon>Arthropoda</taxon>
        <taxon>Chelicerata</taxon>
        <taxon>Arachnida</taxon>
        <taxon>Acari</taxon>
        <taxon>Acariformes</taxon>
        <taxon>Sarcoptiformes</taxon>
        <taxon>Oribatida</taxon>
        <taxon>Brachypylina</taxon>
        <taxon>Oppioidea</taxon>
        <taxon>Oppiidae</taxon>
        <taxon>Medioppia</taxon>
    </lineage>
</organism>
<feature type="compositionally biased region" description="Low complexity" evidence="1">
    <location>
        <begin position="857"/>
        <end position="867"/>
    </location>
</feature>
<feature type="region of interest" description="Disordered" evidence="1">
    <location>
        <begin position="343"/>
        <end position="403"/>
    </location>
</feature>
<feature type="compositionally biased region" description="Polar residues" evidence="1">
    <location>
        <begin position="713"/>
        <end position="727"/>
    </location>
</feature>
<feature type="compositionally biased region" description="Low complexity" evidence="1">
    <location>
        <begin position="734"/>
        <end position="746"/>
    </location>
</feature>
<dbReference type="OrthoDB" id="1667110at2759"/>
<feature type="non-terminal residue" evidence="2">
    <location>
        <position position="1"/>
    </location>
</feature>
<dbReference type="Proteomes" id="UP000759131">
    <property type="component" value="Unassembled WGS sequence"/>
</dbReference>
<keyword evidence="3" id="KW-1185">Reference proteome</keyword>